<dbReference type="GO" id="GO:0071949">
    <property type="term" value="F:FAD binding"/>
    <property type="evidence" value="ECO:0007669"/>
    <property type="project" value="InterPro"/>
</dbReference>
<dbReference type="GO" id="GO:0004497">
    <property type="term" value="F:monooxygenase activity"/>
    <property type="evidence" value="ECO:0007669"/>
    <property type="project" value="InterPro"/>
</dbReference>
<dbReference type="AlphaFoldDB" id="A0AAI9EDB1"/>
<dbReference type="InterPro" id="IPR050562">
    <property type="entry name" value="FAD_mOase_fung"/>
</dbReference>
<proteinExistence type="inferred from homology"/>
<dbReference type="SUPFAM" id="SSF51905">
    <property type="entry name" value="FAD/NAD(P)-binding domain"/>
    <property type="match status" value="1"/>
</dbReference>
<comment type="caution">
    <text evidence="7">The sequence shown here is derived from an EMBL/GenBank/DDBJ whole genome shotgun (WGS) entry which is preliminary data.</text>
</comment>
<keyword evidence="3" id="KW-0274">FAD</keyword>
<dbReference type="PANTHER" id="PTHR47356">
    <property type="entry name" value="FAD-DEPENDENT MONOOXYGENASE ASQG-RELATED"/>
    <property type="match status" value="1"/>
</dbReference>
<reference evidence="7" key="1">
    <citation type="submission" date="2023-11" db="EMBL/GenBank/DDBJ databases">
        <authorList>
            <person name="Alioto T."/>
            <person name="Alioto T."/>
            <person name="Gomez Garrido J."/>
        </authorList>
    </citation>
    <scope>NUCLEOTIDE SEQUENCE</scope>
</reference>
<feature type="transmembrane region" description="Helical" evidence="5">
    <location>
        <begin position="578"/>
        <end position="597"/>
    </location>
</feature>
<name>A0AAI9EDB1_9PEZI</name>
<evidence type="ECO:0000256" key="1">
    <source>
        <dbReference type="ARBA" id="ARBA00007992"/>
    </source>
</evidence>
<sequence>MFEKFDIDYVLLEAHEEIECPGGAGIGIMPNGCFLLDQLGLYEAIRLAAGDGEVETSYIRDAKGKPVITLQHMMYHQEKRHGYPMLFFDRKSFLKTLHDQLKHKSRIRLSKRVQRVVQTPSGVEVHTTDNATPIKGTILLGTDGVHSTVRNQMRQLAPPSYFPADEEEKVPCYYKCSFGIAQHVEGWTAGEQGFTTGDGKSFLVVSGPNGRCYWFLFVRLPDVKRGKQIPRYTAEDEAAFVRENRKLKIKENLEFGQVYAKRISSALTPLHETVYQKWFYGRILLVGDSVHKPNPIGGMGANAAMETSAELINVLLDLKKSRANGLNGLSNDEIKGVFDKVQETRFARANRTIAASHELQALNAYEVPMLSSLVWKVLVPLAGSHNFFRELSAGIVGASRLKYLPLPARSRTLPYDHELPAKPLSKSSKRIAWSLFSMTMLFLIYTASSAMNVTFEELQSWGTVAPLKRNWLGGGTVPNAILNVLTSLISFPVLDQGLAPRVHLIYFLTHMLSPLLIYTVEGYRIGRHGTLLSLPVIFMFGMQLQGICKFAPLYALLSAAHAEQNPVDRAVRTTVAKVLVPALVLGFLIPTALMFGPTPDQSRWQDWVALFQWTPPIFSFLVAVFSSGLSLWSRITKGRPEDANKHPEWYSTADVPILKSAYTVVFAVQATVHLTTLAYAITHPDLSMAAVFFQLPHPFNLDWNLSIAEKVFAILRYDVLLTHVAIALHNLYTVWELRGQGYVTTMAAVQAAGLVILGQVFVGSGATWAGLWSWREDVICGVSVDGEKSRKN</sequence>
<feature type="transmembrane region" description="Helical" evidence="5">
    <location>
        <begin position="617"/>
        <end position="635"/>
    </location>
</feature>
<keyword evidence="4" id="KW-0560">Oxidoreductase</keyword>
<gene>
    <name evidence="7" type="ORF">LECACI_7A007266</name>
</gene>
<feature type="transmembrane region" description="Helical" evidence="5">
    <location>
        <begin position="532"/>
        <end position="557"/>
    </location>
</feature>
<evidence type="ECO:0000313" key="8">
    <source>
        <dbReference type="Proteomes" id="UP001296104"/>
    </source>
</evidence>
<evidence type="ECO:0000313" key="7">
    <source>
        <dbReference type="EMBL" id="CAK4032108.1"/>
    </source>
</evidence>
<evidence type="ECO:0000256" key="2">
    <source>
        <dbReference type="ARBA" id="ARBA00022630"/>
    </source>
</evidence>
<keyword evidence="2" id="KW-0285">Flavoprotein</keyword>
<dbReference type="Gene3D" id="3.50.50.60">
    <property type="entry name" value="FAD/NAD(P)-binding domain"/>
    <property type="match status" value="1"/>
</dbReference>
<feature type="domain" description="FAD-binding" evidence="6">
    <location>
        <begin position="9"/>
        <end position="318"/>
    </location>
</feature>
<dbReference type="Pfam" id="PF01494">
    <property type="entry name" value="FAD_binding_3"/>
    <property type="match status" value="1"/>
</dbReference>
<keyword evidence="5" id="KW-0472">Membrane</keyword>
<feature type="transmembrane region" description="Helical" evidence="5">
    <location>
        <begin position="431"/>
        <end position="451"/>
    </location>
</feature>
<organism evidence="7 8">
    <name type="scientific">Lecanosticta acicola</name>
    <dbReference type="NCBI Taxonomy" id="111012"/>
    <lineage>
        <taxon>Eukaryota</taxon>
        <taxon>Fungi</taxon>
        <taxon>Dikarya</taxon>
        <taxon>Ascomycota</taxon>
        <taxon>Pezizomycotina</taxon>
        <taxon>Dothideomycetes</taxon>
        <taxon>Dothideomycetidae</taxon>
        <taxon>Mycosphaerellales</taxon>
        <taxon>Mycosphaerellaceae</taxon>
        <taxon>Lecanosticta</taxon>
    </lineage>
</organism>
<dbReference type="PANTHER" id="PTHR47356:SF2">
    <property type="entry name" value="FAD-BINDING DOMAIN-CONTAINING PROTEIN-RELATED"/>
    <property type="match status" value="1"/>
</dbReference>
<evidence type="ECO:0000256" key="3">
    <source>
        <dbReference type="ARBA" id="ARBA00022827"/>
    </source>
</evidence>
<dbReference type="InterPro" id="IPR036188">
    <property type="entry name" value="FAD/NAD-bd_sf"/>
</dbReference>
<protein>
    <submittedName>
        <fullName evidence="7">FAD binding domain</fullName>
    </submittedName>
</protein>
<evidence type="ECO:0000256" key="5">
    <source>
        <dbReference type="SAM" id="Phobius"/>
    </source>
</evidence>
<comment type="similarity">
    <text evidence="1">Belongs to the paxM FAD-dependent monooxygenase family.</text>
</comment>
<keyword evidence="8" id="KW-1185">Reference proteome</keyword>
<dbReference type="PRINTS" id="PR00420">
    <property type="entry name" value="RNGMNOXGNASE"/>
</dbReference>
<feature type="transmembrane region" description="Helical" evidence="5">
    <location>
        <begin position="503"/>
        <end position="520"/>
    </location>
</feature>
<keyword evidence="5" id="KW-1133">Transmembrane helix</keyword>
<evidence type="ECO:0000259" key="6">
    <source>
        <dbReference type="Pfam" id="PF01494"/>
    </source>
</evidence>
<accession>A0AAI9EDB1</accession>
<evidence type="ECO:0000256" key="4">
    <source>
        <dbReference type="ARBA" id="ARBA00023002"/>
    </source>
</evidence>
<dbReference type="Proteomes" id="UP001296104">
    <property type="component" value="Unassembled WGS sequence"/>
</dbReference>
<dbReference type="EMBL" id="CAVMBE010000058">
    <property type="protein sequence ID" value="CAK4032108.1"/>
    <property type="molecule type" value="Genomic_DNA"/>
</dbReference>
<dbReference type="InterPro" id="IPR002938">
    <property type="entry name" value="FAD-bd"/>
</dbReference>
<keyword evidence="5" id="KW-0812">Transmembrane</keyword>